<comment type="caution">
    <text evidence="2">The sequence shown here is derived from an EMBL/GenBank/DDBJ whole genome shotgun (WGS) entry which is preliminary data.</text>
</comment>
<dbReference type="RefSeq" id="WP_146151186.1">
    <property type="nucleotide sequence ID" value="NZ_PYMH01000041.1"/>
</dbReference>
<accession>A0A2T3IG77</accession>
<keyword evidence="3" id="KW-1185">Reference proteome</keyword>
<proteinExistence type="predicted"/>
<evidence type="ECO:0000313" key="3">
    <source>
        <dbReference type="Proteomes" id="UP000241222"/>
    </source>
</evidence>
<protein>
    <recommendedName>
        <fullName evidence="1">DUF7668 domain-containing protein</fullName>
    </recommendedName>
</protein>
<sequence length="126" mass="14819">MFKLTCLNKAEELKRYCQRWLDYLASQKFELADSLIDEANCYGQMWKKHLVFDAINDYFGDEREVKFDSCSIEVCNPKFLEAYDGTLMLDFDLMLNGELSDLTVQFEFSPVDNCMYKVSIHDIHVL</sequence>
<evidence type="ECO:0000313" key="2">
    <source>
        <dbReference type="EMBL" id="PSU25786.1"/>
    </source>
</evidence>
<dbReference type="AlphaFoldDB" id="A0A2T3IG77"/>
<dbReference type="EMBL" id="PYMH01000041">
    <property type="protein sequence ID" value="PSU25786.1"/>
    <property type="molecule type" value="Genomic_DNA"/>
</dbReference>
<reference evidence="2 3" key="1">
    <citation type="submission" date="2018-03" db="EMBL/GenBank/DDBJ databases">
        <title>Whole genome sequencing of Histamine producing bacteria.</title>
        <authorList>
            <person name="Butler K."/>
        </authorList>
    </citation>
    <scope>NUCLEOTIDE SEQUENCE [LARGE SCALE GENOMIC DNA]</scope>
    <source>
        <strain evidence="2 3">JCM 13586</strain>
    </source>
</reference>
<organism evidence="2 3">
    <name type="scientific">Photobacterium lutimaris</name>
    <dbReference type="NCBI Taxonomy" id="388278"/>
    <lineage>
        <taxon>Bacteria</taxon>
        <taxon>Pseudomonadati</taxon>
        <taxon>Pseudomonadota</taxon>
        <taxon>Gammaproteobacteria</taxon>
        <taxon>Vibrionales</taxon>
        <taxon>Vibrionaceae</taxon>
        <taxon>Photobacterium</taxon>
    </lineage>
</organism>
<dbReference type="Pfam" id="PF24705">
    <property type="entry name" value="DUF7668"/>
    <property type="match status" value="1"/>
</dbReference>
<name>A0A2T3IG77_9GAMM</name>
<gene>
    <name evidence="2" type="ORF">C9I99_26875</name>
</gene>
<evidence type="ECO:0000259" key="1">
    <source>
        <dbReference type="Pfam" id="PF24705"/>
    </source>
</evidence>
<dbReference type="Proteomes" id="UP000241222">
    <property type="component" value="Unassembled WGS sequence"/>
</dbReference>
<feature type="domain" description="DUF7668" evidence="1">
    <location>
        <begin position="78"/>
        <end position="126"/>
    </location>
</feature>
<dbReference type="InterPro" id="IPR056085">
    <property type="entry name" value="DUF7668"/>
</dbReference>